<dbReference type="Proteomes" id="UP001300012">
    <property type="component" value="Unassembled WGS sequence"/>
</dbReference>
<dbReference type="RefSeq" id="WP_258212304.1">
    <property type="nucleotide sequence ID" value="NZ_JANQBD010000003.1"/>
</dbReference>
<dbReference type="Gene3D" id="3.40.710.10">
    <property type="entry name" value="DD-peptidase/beta-lactamase superfamily"/>
    <property type="match status" value="1"/>
</dbReference>
<comment type="caution">
    <text evidence="7">The sequence shown here is derived from an EMBL/GenBank/DDBJ whole genome shotgun (WGS) entry which is preliminary data.</text>
</comment>
<proteinExistence type="inferred from homology"/>
<dbReference type="InterPro" id="IPR001460">
    <property type="entry name" value="PCN-bd_Tpept"/>
</dbReference>
<keyword evidence="3" id="KW-0472">Membrane</keyword>
<evidence type="ECO:0000313" key="7">
    <source>
        <dbReference type="EMBL" id="MCR8630693.1"/>
    </source>
</evidence>
<dbReference type="InterPro" id="IPR032710">
    <property type="entry name" value="NTF2-like_dom_sf"/>
</dbReference>
<dbReference type="InterPro" id="IPR050515">
    <property type="entry name" value="Beta-lactam/transpept"/>
</dbReference>
<dbReference type="InterPro" id="IPR012338">
    <property type="entry name" value="Beta-lactam/transpept-like"/>
</dbReference>
<protein>
    <submittedName>
        <fullName evidence="7">Penicillin-binding transpeptidase domain-containing protein</fullName>
    </submittedName>
</protein>
<dbReference type="EMBL" id="JANQBD010000003">
    <property type="protein sequence ID" value="MCR8630693.1"/>
    <property type="molecule type" value="Genomic_DNA"/>
</dbReference>
<dbReference type="SUPFAM" id="SSF56519">
    <property type="entry name" value="Penicillin binding protein dimerisation domain"/>
    <property type="match status" value="1"/>
</dbReference>
<dbReference type="Gene3D" id="3.10.450.100">
    <property type="entry name" value="NTF2-like, domain 1"/>
    <property type="match status" value="1"/>
</dbReference>
<feature type="domain" description="NTF2-like N-terminal transpeptidase" evidence="6">
    <location>
        <begin position="20"/>
        <end position="142"/>
    </location>
</feature>
<reference evidence="7 8" key="1">
    <citation type="submission" date="2022-08" db="EMBL/GenBank/DDBJ databases">
        <title>Paenibacillus endoradicis sp. nov., Paenibacillus radicibacter sp. nov and Paenibacillus pararadicis sp. nov., three cold-adapted plant growth-promoting bacteria isolated from root of Larix gmelinii in Great Khingan.</title>
        <authorList>
            <person name="Xue H."/>
        </authorList>
    </citation>
    <scope>NUCLEOTIDE SEQUENCE [LARGE SCALE GENOMIC DNA]</scope>
    <source>
        <strain evidence="7 8">N5-1-1-5</strain>
    </source>
</reference>
<sequence>MLITAMAIVAGCKEKGPTSEEVLRQYITVWEKGDYDAMYSMLSDKAKTVITQEAFTKRHQSIYEGVSARGLTIKLVPQTQDTASKNKQETGKEPVKHPITVQMETFAGPVAFGEPAIMIMESNVWRLDWSPSLLFPSLKEGDKVRVQQIKAIRGEIADRNGKGLAINEERAEVGIIPNRLPNPPSQALQQLADLLKINMEDIDKKRNATWVKPEYFVPVALLSRSDKRLAAATAIPGVSFQTKKVRFYPFQEAAAHLIGYIGKLTQEEWAIYKDKGYQIDDDIGKAGLEQVLEERLKGKDGGRIYIADANGKEKVNVVKRDARNGEDITLTIDAELQMEIYQQLNSSAGAGAALHPITGEVLALVSSPSYDPNAFVAGVSAGQWKEWSENPAKPLLNRFARTFSPGSAFKPLTAAMGLQTKTMDPEQLREIQGLHWKKDASWGNYEVTRVSQVATQVNLQKALLYSDNIYFAQAALDMGTESFMQEAGKFGLGEKLPIPYPLDTSTLVNKTMKNDIQLADSGYGQGEIQMNPLHVALAYTPFINQGDLIAPKLLMDTPGLSTKADVWKKSVMFPPVAALLQQDLIQVIEHPQGTGRGAQIKGLTLAGKTGTAELKQNKGMDGKEVGWFVAYNVKKPQLLLALMMEDVQNRGGSHALSTKISSIFKLFVKE</sequence>
<dbReference type="Gene3D" id="3.30.1390.30">
    <property type="entry name" value="Penicillin-binding protein 2a, domain 3"/>
    <property type="match status" value="1"/>
</dbReference>
<dbReference type="SUPFAM" id="SSF56601">
    <property type="entry name" value="beta-lactamase/transpeptidase-like"/>
    <property type="match status" value="1"/>
</dbReference>
<organism evidence="7 8">
    <name type="scientific">Paenibacillus radicis</name>
    <name type="common">ex Xue et al. 2023</name>
    <dbReference type="NCBI Taxonomy" id="2972489"/>
    <lineage>
        <taxon>Bacteria</taxon>
        <taxon>Bacillati</taxon>
        <taxon>Bacillota</taxon>
        <taxon>Bacilli</taxon>
        <taxon>Bacillales</taxon>
        <taxon>Paenibacillaceae</taxon>
        <taxon>Paenibacillus</taxon>
    </lineage>
</organism>
<evidence type="ECO:0000256" key="1">
    <source>
        <dbReference type="ARBA" id="ARBA00004370"/>
    </source>
</evidence>
<dbReference type="Pfam" id="PF05223">
    <property type="entry name" value="MecA_N"/>
    <property type="match status" value="1"/>
</dbReference>
<dbReference type="SUPFAM" id="SSF54427">
    <property type="entry name" value="NTF2-like"/>
    <property type="match status" value="1"/>
</dbReference>
<dbReference type="InterPro" id="IPR005311">
    <property type="entry name" value="PBP_dimer"/>
</dbReference>
<feature type="domain" description="Penicillin-binding protein dimerisation" evidence="5">
    <location>
        <begin position="149"/>
        <end position="314"/>
    </location>
</feature>
<dbReference type="InterPro" id="IPR007887">
    <property type="entry name" value="MecA_N"/>
</dbReference>
<dbReference type="Pfam" id="PF00905">
    <property type="entry name" value="Transpeptidase"/>
    <property type="match status" value="1"/>
</dbReference>
<evidence type="ECO:0000313" key="8">
    <source>
        <dbReference type="Proteomes" id="UP001300012"/>
    </source>
</evidence>
<comment type="similarity">
    <text evidence="2">Belongs to the transpeptidase family.</text>
</comment>
<dbReference type="PANTHER" id="PTHR30627:SF25">
    <property type="entry name" value="PENICILLIN-BINDING PROTEIN 3"/>
    <property type="match status" value="1"/>
</dbReference>
<dbReference type="Gene3D" id="3.90.1310.10">
    <property type="entry name" value="Penicillin-binding protein 2a (Domain 2)"/>
    <property type="match status" value="1"/>
</dbReference>
<gene>
    <name evidence="7" type="ORF">NV381_05695</name>
</gene>
<dbReference type="PANTHER" id="PTHR30627">
    <property type="entry name" value="PEPTIDOGLYCAN D,D-TRANSPEPTIDASE"/>
    <property type="match status" value="1"/>
</dbReference>
<evidence type="ECO:0000259" key="4">
    <source>
        <dbReference type="Pfam" id="PF00905"/>
    </source>
</evidence>
<dbReference type="InterPro" id="IPR036138">
    <property type="entry name" value="PBP_dimer_sf"/>
</dbReference>
<keyword evidence="8" id="KW-1185">Reference proteome</keyword>
<evidence type="ECO:0000259" key="5">
    <source>
        <dbReference type="Pfam" id="PF03717"/>
    </source>
</evidence>
<accession>A0ABT1YBX7</accession>
<comment type="subcellular location">
    <subcellularLocation>
        <location evidence="1">Membrane</location>
    </subcellularLocation>
</comment>
<dbReference type="Pfam" id="PF03717">
    <property type="entry name" value="PBP_dimer"/>
    <property type="match status" value="1"/>
</dbReference>
<evidence type="ECO:0000259" key="6">
    <source>
        <dbReference type="Pfam" id="PF05223"/>
    </source>
</evidence>
<evidence type="ECO:0000256" key="3">
    <source>
        <dbReference type="ARBA" id="ARBA00023136"/>
    </source>
</evidence>
<feature type="domain" description="Penicillin-binding protein transpeptidase" evidence="4">
    <location>
        <begin position="352"/>
        <end position="655"/>
    </location>
</feature>
<evidence type="ECO:0000256" key="2">
    <source>
        <dbReference type="ARBA" id="ARBA00007171"/>
    </source>
</evidence>
<name>A0ABT1YBX7_9BACL</name>